<protein>
    <recommendedName>
        <fullName evidence="1">N-acetyltransferase domain-containing protein</fullName>
    </recommendedName>
</protein>
<proteinExistence type="predicted"/>
<dbReference type="InterPro" id="IPR000182">
    <property type="entry name" value="GNAT_dom"/>
</dbReference>
<dbReference type="Proteomes" id="UP001500433">
    <property type="component" value="Unassembled WGS sequence"/>
</dbReference>
<accession>A0ABP9ET18</accession>
<gene>
    <name evidence="2" type="ORF">GCM10023311_07500</name>
</gene>
<reference evidence="3" key="1">
    <citation type="journal article" date="2019" name="Int. J. Syst. Evol. Microbiol.">
        <title>The Global Catalogue of Microorganisms (GCM) 10K type strain sequencing project: providing services to taxonomists for standard genome sequencing and annotation.</title>
        <authorList>
            <consortium name="The Broad Institute Genomics Platform"/>
            <consortium name="The Broad Institute Genome Sequencing Center for Infectious Disease"/>
            <person name="Wu L."/>
            <person name="Ma J."/>
        </authorList>
    </citation>
    <scope>NUCLEOTIDE SEQUENCE [LARGE SCALE GENOMIC DNA]</scope>
    <source>
        <strain evidence="3">JCM 18274</strain>
    </source>
</reference>
<evidence type="ECO:0000313" key="3">
    <source>
        <dbReference type="Proteomes" id="UP001500433"/>
    </source>
</evidence>
<sequence length="118" mass="13417">MQNPVLNYINDVGMAFHANKNRVCIGVVAIKKLNLIDYEFCKLVVEEKARGFGLGKHLVRKCIDFVKEEKGTNLYLQSFHKLEIAVKMYKGMGFTDAPAPVGMLVVKRTEIIMKKEIK</sequence>
<evidence type="ECO:0000259" key="1">
    <source>
        <dbReference type="PROSITE" id="PS51186"/>
    </source>
</evidence>
<dbReference type="Gene3D" id="3.40.630.30">
    <property type="match status" value="1"/>
</dbReference>
<dbReference type="Pfam" id="PF00583">
    <property type="entry name" value="Acetyltransf_1"/>
    <property type="match status" value="1"/>
</dbReference>
<dbReference type="SUPFAM" id="SSF55729">
    <property type="entry name" value="Acyl-CoA N-acyltransferases (Nat)"/>
    <property type="match status" value="1"/>
</dbReference>
<organism evidence="2 3">
    <name type="scientific">Flaviramulus aquimarinus</name>
    <dbReference type="NCBI Taxonomy" id="1170456"/>
    <lineage>
        <taxon>Bacteria</taxon>
        <taxon>Pseudomonadati</taxon>
        <taxon>Bacteroidota</taxon>
        <taxon>Flavobacteriia</taxon>
        <taxon>Flavobacteriales</taxon>
        <taxon>Flavobacteriaceae</taxon>
        <taxon>Flaviramulus</taxon>
    </lineage>
</organism>
<dbReference type="EMBL" id="BAABJH010000001">
    <property type="protein sequence ID" value="GAA4886669.1"/>
    <property type="molecule type" value="Genomic_DNA"/>
</dbReference>
<dbReference type="CDD" id="cd04301">
    <property type="entry name" value="NAT_SF"/>
    <property type="match status" value="1"/>
</dbReference>
<keyword evidence="3" id="KW-1185">Reference proteome</keyword>
<evidence type="ECO:0000313" key="2">
    <source>
        <dbReference type="EMBL" id="GAA4886669.1"/>
    </source>
</evidence>
<dbReference type="PROSITE" id="PS51186">
    <property type="entry name" value="GNAT"/>
    <property type="match status" value="1"/>
</dbReference>
<dbReference type="RefSeq" id="WP_345272704.1">
    <property type="nucleotide sequence ID" value="NZ_BAABJH010000001.1"/>
</dbReference>
<feature type="domain" description="N-acetyltransferase" evidence="1">
    <location>
        <begin position="1"/>
        <end position="118"/>
    </location>
</feature>
<comment type="caution">
    <text evidence="2">The sequence shown here is derived from an EMBL/GenBank/DDBJ whole genome shotgun (WGS) entry which is preliminary data.</text>
</comment>
<dbReference type="InterPro" id="IPR016181">
    <property type="entry name" value="Acyl_CoA_acyltransferase"/>
</dbReference>
<name>A0ABP9ET18_9FLAO</name>